<reference evidence="10 11" key="1">
    <citation type="submission" date="2021-06" db="EMBL/GenBank/DDBJ databases">
        <authorList>
            <person name="Sun Q."/>
            <person name="Li D."/>
        </authorList>
    </citation>
    <scope>NUCLEOTIDE SEQUENCE [LARGE SCALE GENOMIC DNA]</scope>
    <source>
        <strain evidence="10 11">MSJd-7</strain>
    </source>
</reference>
<dbReference type="Pfam" id="PF02748">
    <property type="entry name" value="PyrI_C"/>
    <property type="match status" value="1"/>
</dbReference>
<dbReference type="Proteomes" id="UP000783588">
    <property type="component" value="Unassembled WGS sequence"/>
</dbReference>
<dbReference type="EC" id="2.1.3.2" evidence="6"/>
<gene>
    <name evidence="6 10" type="primary">pyrB</name>
    <name evidence="10" type="ORF">KQI75_01040</name>
</gene>
<sequence length="364" mass="41203">MRHIIDLSDLTMDEFNELYKLTSNIIDRPEGYTDACRGKVLGSLFYEPSTRTNLSFSTAMMRLGGNVVGFSNPNSSSAAKGETLKDTITMVSNYADMIVMRNPNEGAAKAASMFSEVPIINAGDGGHLHPTQTLADMTTILRLRGSADNMKIGLCGDLKYGRTVHSLIHFLANYENVQFYLIAPRELAIPEYLRQFMVEHQMKFYEVSGLEPVIPMLDVLYMTRIQKERFASLDVYESLKGTYCLTKAKLRDAKKELLIMHPLPRVDEIAQDVDDDPRAVYFDQARFAMYARMALLLTLSKQSRVRMPKHLIGMPNLRCTNPKCITHSETYLPMDIIHTKDGERCVYCDHLVEHVPEPEVSEEG</sequence>
<dbReference type="HAMAP" id="MF_00001">
    <property type="entry name" value="Asp_carb_tr"/>
    <property type="match status" value="1"/>
</dbReference>
<dbReference type="Pfam" id="PF00185">
    <property type="entry name" value="OTCace"/>
    <property type="match status" value="1"/>
</dbReference>
<organism evidence="10 11">
    <name type="scientific">Butyricicoccus intestinisimiae</name>
    <dbReference type="NCBI Taxonomy" id="2841509"/>
    <lineage>
        <taxon>Bacteria</taxon>
        <taxon>Bacillati</taxon>
        <taxon>Bacillota</taxon>
        <taxon>Clostridia</taxon>
        <taxon>Eubacteriales</taxon>
        <taxon>Butyricicoccaceae</taxon>
        <taxon>Butyricicoccus</taxon>
    </lineage>
</organism>
<dbReference type="NCBIfam" id="TIGR00670">
    <property type="entry name" value="asp_carb_tr"/>
    <property type="match status" value="1"/>
</dbReference>
<feature type="binding site" evidence="6">
    <location>
        <position position="264"/>
    </location>
    <ligand>
        <name>carbamoyl phosphate</name>
        <dbReference type="ChEBI" id="CHEBI:58228"/>
    </ligand>
</feature>
<dbReference type="NCBIfam" id="NF002032">
    <property type="entry name" value="PRK00856.1"/>
    <property type="match status" value="1"/>
</dbReference>
<feature type="binding site" evidence="6">
    <location>
        <position position="52"/>
    </location>
    <ligand>
        <name>carbamoyl phosphate</name>
        <dbReference type="ChEBI" id="CHEBI:58228"/>
    </ligand>
</feature>
<comment type="similarity">
    <text evidence="2 6">Belongs to the aspartate/ornithine carbamoyltransferase superfamily. ATCase family.</text>
</comment>
<evidence type="ECO:0000256" key="2">
    <source>
        <dbReference type="ARBA" id="ARBA00008896"/>
    </source>
</evidence>
<dbReference type="InterPro" id="IPR002082">
    <property type="entry name" value="Asp_carbamoyltransf"/>
</dbReference>
<dbReference type="PANTHER" id="PTHR45753:SF6">
    <property type="entry name" value="ASPARTATE CARBAMOYLTRANSFERASE"/>
    <property type="match status" value="1"/>
</dbReference>
<evidence type="ECO:0000256" key="6">
    <source>
        <dbReference type="HAMAP-Rule" id="MF_00001"/>
    </source>
</evidence>
<comment type="caution">
    <text evidence="10">The sequence shown here is derived from an EMBL/GenBank/DDBJ whole genome shotgun (WGS) entry which is preliminary data.</text>
</comment>
<dbReference type="GO" id="GO:0004070">
    <property type="term" value="F:aspartate carbamoyltransferase activity"/>
    <property type="evidence" value="ECO:0007669"/>
    <property type="project" value="UniProtKB-EC"/>
</dbReference>
<feature type="binding site" evidence="6">
    <location>
        <position position="129"/>
    </location>
    <ligand>
        <name>carbamoyl phosphate</name>
        <dbReference type="ChEBI" id="CHEBI:58228"/>
    </ligand>
</feature>
<dbReference type="PANTHER" id="PTHR45753">
    <property type="entry name" value="ORNITHINE CARBAMOYLTRANSFERASE, MITOCHONDRIAL"/>
    <property type="match status" value="1"/>
</dbReference>
<dbReference type="InterPro" id="IPR006130">
    <property type="entry name" value="Asp/Orn_carbamoylTrfase"/>
</dbReference>
<proteinExistence type="inferred from homology"/>
<dbReference type="EMBL" id="JAHLQI010000001">
    <property type="protein sequence ID" value="MBU5489223.1"/>
    <property type="molecule type" value="Genomic_DNA"/>
</dbReference>
<feature type="domain" description="Aspartate carbamoyltransferase regulatory subunit C-terminal" evidence="9">
    <location>
        <begin position="317"/>
        <end position="353"/>
    </location>
</feature>
<comment type="subunit">
    <text evidence="6">Heterododecamer (2C3:3R2) of six catalytic PyrB chains organized as two trimers (C3), and six regulatory PyrI chains organized as three dimers (R2).</text>
</comment>
<feature type="binding site" evidence="6">
    <location>
        <position position="80"/>
    </location>
    <ligand>
        <name>L-aspartate</name>
        <dbReference type="ChEBI" id="CHEBI:29991"/>
    </ligand>
</feature>
<evidence type="ECO:0000256" key="5">
    <source>
        <dbReference type="ARBA" id="ARBA00048859"/>
    </source>
</evidence>
<evidence type="ECO:0000313" key="11">
    <source>
        <dbReference type="Proteomes" id="UP000783588"/>
    </source>
</evidence>
<keyword evidence="11" id="KW-1185">Reference proteome</keyword>
<feature type="binding site" evidence="6">
    <location>
        <position position="101"/>
    </location>
    <ligand>
        <name>carbamoyl phosphate</name>
        <dbReference type="ChEBI" id="CHEBI:58228"/>
    </ligand>
</feature>
<feature type="binding site" evidence="6">
    <location>
        <position position="224"/>
    </location>
    <ligand>
        <name>L-aspartate</name>
        <dbReference type="ChEBI" id="CHEBI:29991"/>
    </ligand>
</feature>
<comment type="catalytic activity">
    <reaction evidence="5 6">
        <text>carbamoyl phosphate + L-aspartate = N-carbamoyl-L-aspartate + phosphate + H(+)</text>
        <dbReference type="Rhea" id="RHEA:20013"/>
        <dbReference type="ChEBI" id="CHEBI:15378"/>
        <dbReference type="ChEBI" id="CHEBI:29991"/>
        <dbReference type="ChEBI" id="CHEBI:32814"/>
        <dbReference type="ChEBI" id="CHEBI:43474"/>
        <dbReference type="ChEBI" id="CHEBI:58228"/>
        <dbReference type="EC" id="2.1.3.2"/>
    </reaction>
</comment>
<evidence type="ECO:0000256" key="1">
    <source>
        <dbReference type="ARBA" id="ARBA00004852"/>
    </source>
</evidence>
<feature type="domain" description="Aspartate/ornithine carbamoyltransferase carbamoyl-P binding" evidence="8">
    <location>
        <begin position="2"/>
        <end position="141"/>
    </location>
</feature>
<keyword evidence="3 6" id="KW-0665">Pyrimidine biosynthesis</keyword>
<evidence type="ECO:0000259" key="7">
    <source>
        <dbReference type="Pfam" id="PF00185"/>
    </source>
</evidence>
<dbReference type="Pfam" id="PF02729">
    <property type="entry name" value="OTCace_N"/>
    <property type="match status" value="1"/>
</dbReference>
<dbReference type="InterPro" id="IPR006131">
    <property type="entry name" value="Asp_carbamoyltransf_Asp/Orn-bd"/>
</dbReference>
<comment type="pathway">
    <text evidence="1 6">Pyrimidine metabolism; UMP biosynthesis via de novo pathway; (S)-dihydroorotate from bicarbonate: step 2/3.</text>
</comment>
<comment type="function">
    <text evidence="4 6">Catalyzes the condensation of carbamoyl phosphate and aspartate to form carbamoyl aspartate and inorganic phosphate, the committed step in the de novo pyrimidine nucleotide biosynthesis pathway.</text>
</comment>
<feature type="binding site" evidence="6">
    <location>
        <position position="51"/>
    </location>
    <ligand>
        <name>carbamoyl phosphate</name>
        <dbReference type="ChEBI" id="CHEBI:58228"/>
    </ligand>
</feature>
<dbReference type="InterPro" id="IPR006132">
    <property type="entry name" value="Asp/Orn_carbamoyltranf_P-bd"/>
</dbReference>
<evidence type="ECO:0000259" key="8">
    <source>
        <dbReference type="Pfam" id="PF02729"/>
    </source>
</evidence>
<evidence type="ECO:0000256" key="3">
    <source>
        <dbReference type="ARBA" id="ARBA00022975"/>
    </source>
</evidence>
<keyword evidence="6 10" id="KW-0808">Transferase</keyword>
<dbReference type="PROSITE" id="PS00097">
    <property type="entry name" value="CARBAMOYLTRANSFERASE"/>
    <property type="match status" value="1"/>
</dbReference>
<feature type="binding site" evidence="6">
    <location>
        <position position="263"/>
    </location>
    <ligand>
        <name>carbamoyl phosphate</name>
        <dbReference type="ChEBI" id="CHEBI:58228"/>
    </ligand>
</feature>
<evidence type="ECO:0000256" key="4">
    <source>
        <dbReference type="ARBA" id="ARBA00043884"/>
    </source>
</evidence>
<protein>
    <recommendedName>
        <fullName evidence="6">Aspartate carbamoyltransferase</fullName>
        <ecNumber evidence="6">2.1.3.2</ecNumber>
    </recommendedName>
    <alternativeName>
        <fullName evidence="6">Aspartate transcarbamylase</fullName>
        <shortName evidence="6">ATCase</shortName>
    </alternativeName>
</protein>
<feature type="binding site" evidence="6">
    <location>
        <position position="162"/>
    </location>
    <ligand>
        <name>L-aspartate</name>
        <dbReference type="ChEBI" id="CHEBI:29991"/>
    </ligand>
</feature>
<dbReference type="InterPro" id="IPR020542">
    <property type="entry name" value="Asp_carbamoyltrfase_reg_C"/>
</dbReference>
<evidence type="ECO:0000259" key="9">
    <source>
        <dbReference type="Pfam" id="PF02748"/>
    </source>
</evidence>
<feature type="domain" description="Aspartate/ornithine carbamoyltransferase Asp/Orn-binding" evidence="7">
    <location>
        <begin position="149"/>
        <end position="298"/>
    </location>
</feature>
<feature type="binding site" evidence="6">
    <location>
        <position position="132"/>
    </location>
    <ligand>
        <name>carbamoyl phosphate</name>
        <dbReference type="ChEBI" id="CHEBI:58228"/>
    </ligand>
</feature>
<dbReference type="RefSeq" id="WP_216468832.1">
    <property type="nucleotide sequence ID" value="NZ_JAHLQI010000001.1"/>
</dbReference>
<evidence type="ECO:0000313" key="10">
    <source>
        <dbReference type="EMBL" id="MBU5489223.1"/>
    </source>
</evidence>
<accession>A0ABS6ENZ0</accession>
<name>A0ABS6ENZ0_9FIRM</name>